<dbReference type="Gene3D" id="3.90.226.10">
    <property type="entry name" value="2-enoyl-CoA Hydratase, Chain A, domain 1"/>
    <property type="match status" value="1"/>
</dbReference>
<dbReference type="CDD" id="cd06558">
    <property type="entry name" value="crotonase-like"/>
    <property type="match status" value="1"/>
</dbReference>
<evidence type="ECO:0000313" key="2">
    <source>
        <dbReference type="EMBL" id="TPE51906.1"/>
    </source>
</evidence>
<dbReference type="OrthoDB" id="9781757at2"/>
<keyword evidence="2" id="KW-0413">Isomerase</keyword>
<dbReference type="NCBIfam" id="TIGR02280">
    <property type="entry name" value="PaaB1"/>
    <property type="match status" value="1"/>
</dbReference>
<organism evidence="2 3">
    <name type="scientific">Amaricoccus solimangrovi</name>
    <dbReference type="NCBI Taxonomy" id="2589815"/>
    <lineage>
        <taxon>Bacteria</taxon>
        <taxon>Pseudomonadati</taxon>
        <taxon>Pseudomonadota</taxon>
        <taxon>Alphaproteobacteria</taxon>
        <taxon>Rhodobacterales</taxon>
        <taxon>Paracoccaceae</taxon>
        <taxon>Amaricoccus</taxon>
    </lineage>
</organism>
<dbReference type="Pfam" id="PF00378">
    <property type="entry name" value="ECH_1"/>
    <property type="match status" value="1"/>
</dbReference>
<dbReference type="SUPFAM" id="SSF52096">
    <property type="entry name" value="ClpP/crotonase"/>
    <property type="match status" value="1"/>
</dbReference>
<dbReference type="EMBL" id="VFRP01000005">
    <property type="protein sequence ID" value="TPE51906.1"/>
    <property type="molecule type" value="Genomic_DNA"/>
</dbReference>
<dbReference type="PANTHER" id="PTHR43459:SF1">
    <property type="entry name" value="EG:BACN32G11.4 PROTEIN"/>
    <property type="match status" value="1"/>
</dbReference>
<dbReference type="PANTHER" id="PTHR43459">
    <property type="entry name" value="ENOYL-COA HYDRATASE"/>
    <property type="match status" value="1"/>
</dbReference>
<keyword evidence="3" id="KW-1185">Reference proteome</keyword>
<evidence type="ECO:0000256" key="1">
    <source>
        <dbReference type="ARBA" id="ARBA00005254"/>
    </source>
</evidence>
<dbReference type="InterPro" id="IPR014748">
    <property type="entry name" value="Enoyl-CoA_hydra_C"/>
</dbReference>
<proteinExistence type="inferred from homology"/>
<reference evidence="2 3" key="1">
    <citation type="submission" date="2019-06" db="EMBL/GenBank/DDBJ databases">
        <title>A novel bacterium of genus Amaricoccus, isolated from marine sediment.</title>
        <authorList>
            <person name="Huang H."/>
            <person name="Mo K."/>
            <person name="Hu Y."/>
        </authorList>
    </citation>
    <scope>NUCLEOTIDE SEQUENCE [LARGE SCALE GENOMIC DNA]</scope>
    <source>
        <strain evidence="2 3">HB172011</strain>
    </source>
</reference>
<dbReference type="AlphaFoldDB" id="A0A501X040"/>
<name>A0A501X040_9RHOB</name>
<evidence type="ECO:0000313" key="3">
    <source>
        <dbReference type="Proteomes" id="UP000319255"/>
    </source>
</evidence>
<dbReference type="Gene3D" id="1.10.12.10">
    <property type="entry name" value="Lyase 2-enoyl-coa Hydratase, Chain A, domain 2"/>
    <property type="match status" value="1"/>
</dbReference>
<dbReference type="InterPro" id="IPR001753">
    <property type="entry name" value="Enoyl-CoA_hydra/iso"/>
</dbReference>
<dbReference type="InterPro" id="IPR029045">
    <property type="entry name" value="ClpP/crotonase-like_dom_sf"/>
</dbReference>
<comment type="caution">
    <text evidence="2">The sequence shown here is derived from an EMBL/GenBank/DDBJ whole genome shotgun (WGS) entry which is preliminary data.</text>
</comment>
<dbReference type="GO" id="GO:0016853">
    <property type="term" value="F:isomerase activity"/>
    <property type="evidence" value="ECO:0007669"/>
    <property type="project" value="UniProtKB-KW"/>
</dbReference>
<comment type="similarity">
    <text evidence="1">Belongs to the enoyl-CoA hydratase/isomerase family.</text>
</comment>
<dbReference type="GO" id="GO:0010124">
    <property type="term" value="P:phenylacetate catabolic process"/>
    <property type="evidence" value="ECO:0007669"/>
    <property type="project" value="InterPro"/>
</dbReference>
<dbReference type="Proteomes" id="UP000319255">
    <property type="component" value="Unassembled WGS sequence"/>
</dbReference>
<accession>A0A501X040</accession>
<protein>
    <submittedName>
        <fullName evidence="2">2-(1,2-epoxy-1,2-dihydrophenyl)acetyl-CoA isomerase</fullName>
    </submittedName>
</protein>
<dbReference type="InterPro" id="IPR011968">
    <property type="entry name" value="PaaB1"/>
</dbReference>
<sequence>MADTDTLSETVLVSLEAGVLRLTLNRPDKLNSFNEDMHRALRAGFERAAADREVRAVLLTGAGRGFSAGQDLGDRDPRKGGGAPDLGHTLDTFYNPTLRLIRALEKPVVCAVNGVAAGAGANIAFACDIVFAAHSAKFIQAFAKIGLVPDAGGSWSLARILGEPRAKALALLAEPLMAEQAADWGLIWKAVDDADLLAEATATATRLAAGPTRGLGLTKRAIQAAATNSLDAQLDLERDLQREAGRTRDYAEGVTAFLEKRPAEFSGE</sequence>
<gene>
    <name evidence="2" type="primary">paaB</name>
    <name evidence="2" type="ORF">FJM51_07720</name>
</gene>